<dbReference type="InterPro" id="IPR003593">
    <property type="entry name" value="AAA+_ATPase"/>
</dbReference>
<evidence type="ECO:0000256" key="5">
    <source>
        <dbReference type="ARBA" id="ARBA00037066"/>
    </source>
</evidence>
<keyword evidence="3 7" id="KW-0067">ATP-binding</keyword>
<protein>
    <submittedName>
        <fullName evidence="7">ATP-binding cassette domain-containing protein</fullName>
    </submittedName>
</protein>
<evidence type="ECO:0000256" key="3">
    <source>
        <dbReference type="ARBA" id="ARBA00022840"/>
    </source>
</evidence>
<keyword evidence="4" id="KW-1278">Translocase</keyword>
<dbReference type="PANTHER" id="PTHR42794:SF1">
    <property type="entry name" value="HEMIN IMPORT ATP-BINDING PROTEIN HMUV"/>
    <property type="match status" value="1"/>
</dbReference>
<feature type="domain" description="ABC transporter" evidence="6">
    <location>
        <begin position="3"/>
        <end position="236"/>
    </location>
</feature>
<dbReference type="PROSITE" id="PS50893">
    <property type="entry name" value="ABC_TRANSPORTER_2"/>
    <property type="match status" value="1"/>
</dbReference>
<dbReference type="SMART" id="SM00382">
    <property type="entry name" value="AAA"/>
    <property type="match status" value="1"/>
</dbReference>
<comment type="function">
    <text evidence="5">Part of the ABC transporter complex HmuTUV involved in hemin import. Responsible for energy coupling to the transport system.</text>
</comment>
<proteinExistence type="predicted"/>
<dbReference type="RefSeq" id="WP_369600394.1">
    <property type="nucleotide sequence ID" value="NZ_CP154858.1"/>
</dbReference>
<evidence type="ECO:0000256" key="2">
    <source>
        <dbReference type="ARBA" id="ARBA00022741"/>
    </source>
</evidence>
<evidence type="ECO:0000313" key="7">
    <source>
        <dbReference type="EMBL" id="XDT71359.1"/>
    </source>
</evidence>
<dbReference type="Pfam" id="PF00005">
    <property type="entry name" value="ABC_tran"/>
    <property type="match status" value="1"/>
</dbReference>
<dbReference type="CDD" id="cd03214">
    <property type="entry name" value="ABC_Iron-Siderophores_B12_Hemin"/>
    <property type="match status" value="1"/>
</dbReference>
<evidence type="ECO:0000256" key="1">
    <source>
        <dbReference type="ARBA" id="ARBA00022448"/>
    </source>
</evidence>
<dbReference type="GO" id="GO:0005524">
    <property type="term" value="F:ATP binding"/>
    <property type="evidence" value="ECO:0007669"/>
    <property type="project" value="UniProtKB-KW"/>
</dbReference>
<dbReference type="SUPFAM" id="SSF52540">
    <property type="entry name" value="P-loop containing nucleoside triphosphate hydrolases"/>
    <property type="match status" value="1"/>
</dbReference>
<gene>
    <name evidence="7" type="ORF">AAIA72_11150</name>
</gene>
<keyword evidence="1" id="KW-0813">Transport</keyword>
<dbReference type="InterPro" id="IPR003439">
    <property type="entry name" value="ABC_transporter-like_ATP-bd"/>
</dbReference>
<keyword evidence="2" id="KW-0547">Nucleotide-binding</keyword>
<name>A0AB39UTH6_9GAMM</name>
<dbReference type="PANTHER" id="PTHR42794">
    <property type="entry name" value="HEMIN IMPORT ATP-BINDING PROTEIN HMUV"/>
    <property type="match status" value="1"/>
</dbReference>
<evidence type="ECO:0000256" key="4">
    <source>
        <dbReference type="ARBA" id="ARBA00022967"/>
    </source>
</evidence>
<sequence>MKLTARHLSVRRGNRQCLDGVDVALRQGELVAVLGANGAGKSTLLQVLGGALVPESGAVYLGDRPVTELDRLARARQLAWLPQQAQVHWPVRVRELVALGRYPHGEPEAVALSHPAVEAALALTDARHLADRDAMSLSGGETVRVLLARALAVDAPFLLADEPLAGLDPAHQLDVLKRLRRWCAAAHGAIVVMHDVALAMRFADRVWVLHDGRLLADGAPREVLTDAVLEQALAIRVLRGEAQGQPWVLPWDEVTGP</sequence>
<reference evidence="7" key="1">
    <citation type="submission" date="2024-05" db="EMBL/GenBank/DDBJ databases">
        <title>Genome sequencing of novel strain.</title>
        <authorList>
            <person name="Ganbat D."/>
            <person name="Ganbat S."/>
            <person name="Lee S.-J."/>
        </authorList>
    </citation>
    <scope>NUCLEOTIDE SEQUENCE</scope>
    <source>
        <strain evidence="7">SMD15-11</strain>
    </source>
</reference>
<evidence type="ECO:0000259" key="6">
    <source>
        <dbReference type="PROSITE" id="PS50893"/>
    </source>
</evidence>
<dbReference type="GO" id="GO:0016887">
    <property type="term" value="F:ATP hydrolysis activity"/>
    <property type="evidence" value="ECO:0007669"/>
    <property type="project" value="InterPro"/>
</dbReference>
<dbReference type="EMBL" id="CP154858">
    <property type="protein sequence ID" value="XDT71359.1"/>
    <property type="molecule type" value="Genomic_DNA"/>
</dbReference>
<dbReference type="Gene3D" id="3.40.50.300">
    <property type="entry name" value="P-loop containing nucleotide triphosphate hydrolases"/>
    <property type="match status" value="1"/>
</dbReference>
<dbReference type="KEGG" id="tcd:AAIA72_11150"/>
<accession>A0AB39UTH6</accession>
<organism evidence="7">
    <name type="scientific">Thermohahella caldifontis</name>
    <dbReference type="NCBI Taxonomy" id="3142973"/>
    <lineage>
        <taxon>Bacteria</taxon>
        <taxon>Pseudomonadati</taxon>
        <taxon>Pseudomonadota</taxon>
        <taxon>Gammaproteobacteria</taxon>
        <taxon>Oceanospirillales</taxon>
        <taxon>Hahellaceae</taxon>
        <taxon>Thermohahella</taxon>
    </lineage>
</organism>
<dbReference type="AlphaFoldDB" id="A0AB39UTH6"/>
<dbReference type="InterPro" id="IPR027417">
    <property type="entry name" value="P-loop_NTPase"/>
</dbReference>